<evidence type="ECO:0000313" key="2">
    <source>
        <dbReference type="Proteomes" id="UP000233425"/>
    </source>
</evidence>
<organism evidence="1 2">
    <name type="scientific">Ruminococcus bromii</name>
    <dbReference type="NCBI Taxonomy" id="40518"/>
    <lineage>
        <taxon>Bacteria</taxon>
        <taxon>Bacillati</taxon>
        <taxon>Bacillota</taxon>
        <taxon>Clostridia</taxon>
        <taxon>Eubacteriales</taxon>
        <taxon>Oscillospiraceae</taxon>
        <taxon>Ruminococcus</taxon>
    </lineage>
</organism>
<protein>
    <submittedName>
        <fullName evidence="1">Uncharacterized protein</fullName>
    </submittedName>
</protein>
<sequence length="73" mass="8657">MLYFDDIKVEFESQEFKGTHMEISLNKDKSVLFLESVRSMQTVRWLFEASVFTAIMRAKLSRKNFLIKLPLSH</sequence>
<proteinExistence type="predicted"/>
<accession>A0A2N0URW7</accession>
<name>A0A2N0URW7_9FIRM</name>
<dbReference type="EMBL" id="NNSR01000054">
    <property type="protein sequence ID" value="PKD29705.1"/>
    <property type="molecule type" value="Genomic_DNA"/>
</dbReference>
<dbReference type="AlphaFoldDB" id="A0A2N0URW7"/>
<reference evidence="1" key="1">
    <citation type="journal article" date="2018" name="Environ. Microbiol.">
        <title>Sporulation capability and amylosome conservation among diverse human colonic and rumen isolates of the keystone starch-degrader Ruminococcus bromii.</title>
        <authorList>
            <person name="Mukhopadhya I."/>
            <person name="Morais S."/>
            <person name="Laverde-Gomez J."/>
            <person name="Sheridan P.O."/>
            <person name="Walker A.W."/>
            <person name="Kelly W."/>
            <person name="Klieve A.V."/>
            <person name="Ouwerkerk D."/>
            <person name="Duncan S.H."/>
            <person name="Louis P."/>
            <person name="Koropatkin N."/>
            <person name="Cockburn D."/>
            <person name="Kibler R."/>
            <person name="Cooper P.J."/>
            <person name="Sandoval C."/>
            <person name="Crost E."/>
            <person name="Juge N."/>
            <person name="Bayer E.A."/>
            <person name="Flint H.J."/>
        </authorList>
    </citation>
    <scope>NUCLEOTIDE SEQUENCE [LARGE SCALE GENOMIC DNA]</scope>
    <source>
        <strain evidence="1">ATCC 27255</strain>
    </source>
</reference>
<keyword evidence="2" id="KW-1185">Reference proteome</keyword>
<comment type="caution">
    <text evidence="1">The sequence shown here is derived from an EMBL/GenBank/DDBJ whole genome shotgun (WGS) entry which is preliminary data.</text>
</comment>
<evidence type="ECO:0000313" key="1">
    <source>
        <dbReference type="EMBL" id="PKD29705.1"/>
    </source>
</evidence>
<gene>
    <name evidence="1" type="ORF">RBATCC27255_01125</name>
</gene>
<dbReference type="Proteomes" id="UP000233425">
    <property type="component" value="Unassembled WGS sequence"/>
</dbReference>